<reference evidence="3 4" key="1">
    <citation type="journal article" date="1999" name="Science">
        <title>Genome sequence of the radioresistant bacterium Deinococcus radiodurans R1.</title>
        <authorList>
            <person name="White O."/>
            <person name="Eisen J.A."/>
            <person name="Heidelberg J.F."/>
            <person name="Hickey E.K."/>
            <person name="Peterson J.D."/>
            <person name="Dodson R.J."/>
            <person name="Haft D.H."/>
            <person name="Gwinn M.L."/>
            <person name="Nelson W.C."/>
            <person name="Richardson D.L."/>
            <person name="Moffat K.S."/>
            <person name="Qin H."/>
            <person name="Jiang L."/>
            <person name="Pamphile W."/>
            <person name="Crosby M."/>
            <person name="Shen M."/>
            <person name="Vamathevan J.J."/>
            <person name="Lam P."/>
            <person name="McDonald L."/>
            <person name="Utterback T."/>
            <person name="Zalewski C."/>
            <person name="Makarova K.S."/>
            <person name="Aravind L."/>
            <person name="Daly M.J."/>
            <person name="Minton K.W."/>
            <person name="Fleischmann R.D."/>
            <person name="Ketchum K.A."/>
            <person name="Nelson K.E."/>
            <person name="Salzberg S."/>
            <person name="Smith H.O."/>
            <person name="Venter J.C."/>
            <person name="Fraser C.M."/>
        </authorList>
    </citation>
    <scope>NUCLEOTIDE SEQUENCE [LARGE SCALE GENOMIC DNA]</scope>
    <source>
        <strain evidence="4">ATCC 13939 / DSM 20539 / JCM 16871 / LMG 4051 / NBRC 15346 / NCIMB 9279 / R1 / VKM B-1422</strain>
    </source>
</reference>
<evidence type="ECO:0000313" key="3">
    <source>
        <dbReference type="EMBL" id="AAF09609.1"/>
    </source>
</evidence>
<dbReference type="OrthoDB" id="9797643at2"/>
<name>Q9RYD3_DEIRA</name>
<dbReference type="PATRIC" id="fig|243230.17.peg.183"/>
<dbReference type="PIR" id="H75570">
    <property type="entry name" value="H75570"/>
</dbReference>
<feature type="domain" description="DUF2089" evidence="2">
    <location>
        <begin position="60"/>
        <end position="106"/>
    </location>
</feature>
<evidence type="ECO:0000313" key="4">
    <source>
        <dbReference type="Proteomes" id="UP000002524"/>
    </source>
</evidence>
<dbReference type="STRING" id="243230.DR_0017"/>
<sequence length="136" mass="15534">MTGPGRFALQKLPTLYHPPMRPLPLPFPDETEAPLVTELRFPTSGTTVRGVFELNEFATLTPENLEFLRLYIRVRGNLKEVERVLGLSYPTVRSRFDALLRAMGYEPEAPDPQDEVLSQLERGELTPEEAARKLRR</sequence>
<evidence type="ECO:0000259" key="2">
    <source>
        <dbReference type="Pfam" id="PF09862"/>
    </source>
</evidence>
<feature type="region of interest" description="Disordered" evidence="1">
    <location>
        <begin position="105"/>
        <end position="136"/>
    </location>
</feature>
<dbReference type="Proteomes" id="UP000002524">
    <property type="component" value="Chromosome 1"/>
</dbReference>
<organism evidence="3 4">
    <name type="scientific">Deinococcus radiodurans (strain ATCC 13939 / DSM 20539 / JCM 16871 / CCUG 27074 / LMG 4051 / NBRC 15346 / NCIMB 9279 / VKM B-1422 / R1)</name>
    <dbReference type="NCBI Taxonomy" id="243230"/>
    <lineage>
        <taxon>Bacteria</taxon>
        <taxon>Thermotogati</taxon>
        <taxon>Deinococcota</taxon>
        <taxon>Deinococci</taxon>
        <taxon>Deinococcales</taxon>
        <taxon>Deinococcaceae</taxon>
        <taxon>Deinococcus</taxon>
    </lineage>
</organism>
<dbReference type="HOGENOM" id="CLU_132137_0_0_0"/>
<evidence type="ECO:0000256" key="1">
    <source>
        <dbReference type="SAM" id="MobiDB-lite"/>
    </source>
</evidence>
<dbReference type="eggNOG" id="COG3877">
    <property type="taxonomic scope" value="Bacteria"/>
</dbReference>
<gene>
    <name evidence="3" type="ordered locus">DR_0017</name>
</gene>
<proteinExistence type="predicted"/>
<accession>Q9RYD3</accession>
<protein>
    <recommendedName>
        <fullName evidence="2">DUF2089 domain-containing protein</fullName>
    </recommendedName>
</protein>
<keyword evidence="4" id="KW-1185">Reference proteome</keyword>
<dbReference type="KEGG" id="dra:DR_0017"/>
<dbReference type="InterPro" id="IPR018658">
    <property type="entry name" value="DUF2089"/>
</dbReference>
<dbReference type="Pfam" id="PF09862">
    <property type="entry name" value="DUF2089"/>
    <property type="match status" value="1"/>
</dbReference>
<dbReference type="AlphaFoldDB" id="Q9RYD3"/>
<dbReference type="InParanoid" id="Q9RYD3"/>
<dbReference type="EnsemblBacteria" id="AAF09609">
    <property type="protein sequence ID" value="AAF09609"/>
    <property type="gene ID" value="DR_0017"/>
</dbReference>
<feature type="compositionally biased region" description="Basic and acidic residues" evidence="1">
    <location>
        <begin position="121"/>
        <end position="136"/>
    </location>
</feature>
<dbReference type="EMBL" id="AE000513">
    <property type="protein sequence ID" value="AAF09609.1"/>
    <property type="molecule type" value="Genomic_DNA"/>
</dbReference>
<dbReference type="PaxDb" id="243230-DR_0017"/>